<dbReference type="SMART" id="SM00327">
    <property type="entry name" value="VWA"/>
    <property type="match status" value="1"/>
</dbReference>
<evidence type="ECO:0000259" key="4">
    <source>
        <dbReference type="PROSITE" id="PS50234"/>
    </source>
</evidence>
<dbReference type="PROSITE" id="PS50234">
    <property type="entry name" value="VWFA"/>
    <property type="match status" value="1"/>
</dbReference>
<evidence type="ECO:0000256" key="3">
    <source>
        <dbReference type="SAM" id="SignalP"/>
    </source>
</evidence>
<feature type="compositionally biased region" description="Acidic residues" evidence="1">
    <location>
        <begin position="577"/>
        <end position="593"/>
    </location>
</feature>
<evidence type="ECO:0000313" key="5">
    <source>
        <dbReference type="EMBL" id="MBD8869612.1"/>
    </source>
</evidence>
<feature type="signal peptide" evidence="3">
    <location>
        <begin position="1"/>
        <end position="22"/>
    </location>
</feature>
<keyword evidence="6" id="KW-1185">Reference proteome</keyword>
<feature type="chain" id="PRO_5038931570" evidence="3">
    <location>
        <begin position="23"/>
        <end position="622"/>
    </location>
</feature>
<evidence type="ECO:0000313" key="6">
    <source>
        <dbReference type="Proteomes" id="UP000616839"/>
    </source>
</evidence>
<protein>
    <submittedName>
        <fullName evidence="5">VWA domain-containing protein</fullName>
    </submittedName>
</protein>
<dbReference type="InterPro" id="IPR036465">
    <property type="entry name" value="vWFA_dom_sf"/>
</dbReference>
<sequence>MSIPHRRLLAPLLLCLVALAFAPPGAASRAAEDSDPGTLVMVLDSSGSMKERIGGGQSRIEAAKGALRRVIRSLPDEQRVGLRVYGSEVFSRGEPGACTDSELVVPVDTGNRADLASALGDYRPYGETPIGHALREAGKDVGTEGRRNIVLVSDGEPTCPPDPCKVARDLSRQGVDLRIDVVGLDVDGAARNQLACIARAGNGSYYDVRSSEELATSLEKLSTRAARPYTVIGEPVTGTADAADAPSVTAGDWADEVAPAGKEGDTRTYAVEREIEGSTLHVSAALRSDPSVDDDGLRLELSSAEDGSSCGGSGLTAQRTGGELIAVAASAGALRPGGTLDPDTACASGDLLAQVTRQNGTTTTPLELRVIEEPPVESLDGLPQPEGGSGWTRLRGGKAAKVTGGTSFDDAPVLEPGTYRDSIVPGEVLTYQVDVEWGQRLTAAFVFPRLSGRLGEAVSADSPIVATTVFSPARARSSVLARSDGPSTQVALTDDGETIGDTIPPVAYLNGGQSAPVDGARLAGRYTVTVFMDQSEGGPSYLTPFTLRLGLVGEPGDAPPYVEEPEDPEQSTPSPDPDPEPDAAPEPDQDEDSSLLLWLGPLALLVILVAGVVLVRARRTRD</sequence>
<keyword evidence="2" id="KW-0812">Transmembrane</keyword>
<gene>
    <name evidence="5" type="ORF">IE331_08245</name>
</gene>
<dbReference type="RefSeq" id="WP_192142437.1">
    <property type="nucleotide sequence ID" value="NZ_JACYXZ010000002.1"/>
</dbReference>
<feature type="region of interest" description="Disordered" evidence="1">
    <location>
        <begin position="553"/>
        <end position="593"/>
    </location>
</feature>
<feature type="transmembrane region" description="Helical" evidence="2">
    <location>
        <begin position="595"/>
        <end position="615"/>
    </location>
</feature>
<evidence type="ECO:0000256" key="1">
    <source>
        <dbReference type="SAM" id="MobiDB-lite"/>
    </source>
</evidence>
<comment type="caution">
    <text evidence="5">The sequence shown here is derived from an EMBL/GenBank/DDBJ whole genome shotgun (WGS) entry which is preliminary data.</text>
</comment>
<keyword evidence="3" id="KW-0732">Signal</keyword>
<dbReference type="EMBL" id="JACYXZ010000002">
    <property type="protein sequence ID" value="MBD8869612.1"/>
    <property type="molecule type" value="Genomic_DNA"/>
</dbReference>
<dbReference type="SUPFAM" id="SSF53300">
    <property type="entry name" value="vWA-like"/>
    <property type="match status" value="1"/>
</dbReference>
<name>A0A927Q127_9ACTN</name>
<dbReference type="Pfam" id="PF13519">
    <property type="entry name" value="VWA_2"/>
    <property type="match status" value="1"/>
</dbReference>
<dbReference type="Proteomes" id="UP000616839">
    <property type="component" value="Unassembled WGS sequence"/>
</dbReference>
<dbReference type="InterPro" id="IPR002035">
    <property type="entry name" value="VWF_A"/>
</dbReference>
<keyword evidence="2" id="KW-0472">Membrane</keyword>
<accession>A0A927Q127</accession>
<proteinExistence type="predicted"/>
<reference evidence="5" key="1">
    <citation type="submission" date="2020-09" db="EMBL/GenBank/DDBJ databases">
        <title>Nocardioides sp. strain MJB4 16S ribosomal RNA gene Genome sequencing and assembly.</title>
        <authorList>
            <person name="Kim I."/>
        </authorList>
    </citation>
    <scope>NUCLEOTIDE SEQUENCE</scope>
    <source>
        <strain evidence="5">MJB4</strain>
    </source>
</reference>
<dbReference type="AlphaFoldDB" id="A0A927Q127"/>
<evidence type="ECO:0000256" key="2">
    <source>
        <dbReference type="SAM" id="Phobius"/>
    </source>
</evidence>
<organism evidence="5 6">
    <name type="scientific">Nocardioides donggukensis</name>
    <dbReference type="NCBI Taxonomy" id="2774019"/>
    <lineage>
        <taxon>Bacteria</taxon>
        <taxon>Bacillati</taxon>
        <taxon>Actinomycetota</taxon>
        <taxon>Actinomycetes</taxon>
        <taxon>Propionibacteriales</taxon>
        <taxon>Nocardioidaceae</taxon>
        <taxon>Nocardioides</taxon>
    </lineage>
</organism>
<dbReference type="Gene3D" id="3.40.50.410">
    <property type="entry name" value="von Willebrand factor, type A domain"/>
    <property type="match status" value="1"/>
</dbReference>
<feature type="domain" description="VWFA" evidence="4">
    <location>
        <begin position="38"/>
        <end position="221"/>
    </location>
</feature>
<keyword evidence="2" id="KW-1133">Transmembrane helix</keyword>